<accession>A0AAV4I1X4</accession>
<evidence type="ECO:0000313" key="3">
    <source>
        <dbReference type="Proteomes" id="UP000762676"/>
    </source>
</evidence>
<name>A0AAV4I1X4_9GAST</name>
<protein>
    <submittedName>
        <fullName evidence="2">Uncharacterized protein</fullName>
    </submittedName>
</protein>
<feature type="compositionally biased region" description="Polar residues" evidence="1">
    <location>
        <begin position="178"/>
        <end position="191"/>
    </location>
</feature>
<proteinExistence type="predicted"/>
<feature type="compositionally biased region" description="Low complexity" evidence="1">
    <location>
        <begin position="351"/>
        <end position="365"/>
    </location>
</feature>
<sequence length="391" mass="39575">MICKDKDYFSRQNNVANSEVSHENRLSDVVKGLPRVQGGVSSVGGGTGLGGPRGPSSSPSPVATPGLGAASSQINHQHHPHQRGMSNQTADSDTSGAQDDADTASSSQEDADIEGGSGEVSTVSSGTSDSRANAVGRGDGAVASEPHSHAAMTRSNKASAPVTSGGGVGGRSIESRQGAVSSTASSGNHYHQTGRGPQPAVQSPLLSPTSVAAAEAPKPSYAQIAQKTANVSAASGNETTAAGVPATQAAVTGQVPASSSTTTTTISSSAVSAQNGPSPSVSSHQLPGNGAPPSGRNSTGGGNGYNQSPNHGYQREHSGGNYRPGQHRAGSGGPSTKDNFQGSPLYQRPPNSNNNNINHSSNNSRRNAKDKFTPNSVNNKYDRRKPDTRQK</sequence>
<organism evidence="2 3">
    <name type="scientific">Elysia marginata</name>
    <dbReference type="NCBI Taxonomy" id="1093978"/>
    <lineage>
        <taxon>Eukaryota</taxon>
        <taxon>Metazoa</taxon>
        <taxon>Spiralia</taxon>
        <taxon>Lophotrochozoa</taxon>
        <taxon>Mollusca</taxon>
        <taxon>Gastropoda</taxon>
        <taxon>Heterobranchia</taxon>
        <taxon>Euthyneura</taxon>
        <taxon>Panpulmonata</taxon>
        <taxon>Sacoglossa</taxon>
        <taxon>Placobranchoidea</taxon>
        <taxon>Plakobranchidae</taxon>
        <taxon>Elysia</taxon>
    </lineage>
</organism>
<feature type="compositionally biased region" description="Polar residues" evidence="1">
    <location>
        <begin position="223"/>
        <end position="240"/>
    </location>
</feature>
<feature type="compositionally biased region" description="Low complexity" evidence="1">
    <location>
        <begin position="119"/>
        <end position="128"/>
    </location>
</feature>
<keyword evidence="3" id="KW-1185">Reference proteome</keyword>
<comment type="caution">
    <text evidence="2">The sequence shown here is derived from an EMBL/GenBank/DDBJ whole genome shotgun (WGS) entry which is preliminary data.</text>
</comment>
<feature type="compositionally biased region" description="Low complexity" evidence="1">
    <location>
        <begin position="257"/>
        <end position="273"/>
    </location>
</feature>
<feature type="compositionally biased region" description="Polar residues" evidence="1">
    <location>
        <begin position="84"/>
        <end position="108"/>
    </location>
</feature>
<feature type="compositionally biased region" description="Polar residues" evidence="1">
    <location>
        <begin position="200"/>
        <end position="210"/>
    </location>
</feature>
<dbReference type="Proteomes" id="UP000762676">
    <property type="component" value="Unassembled WGS sequence"/>
</dbReference>
<feature type="compositionally biased region" description="Basic and acidic residues" evidence="1">
    <location>
        <begin position="380"/>
        <end position="391"/>
    </location>
</feature>
<feature type="compositionally biased region" description="Gly residues" evidence="1">
    <location>
        <begin position="41"/>
        <end position="53"/>
    </location>
</feature>
<dbReference type="EMBL" id="BMAT01013014">
    <property type="protein sequence ID" value="GFS03910.1"/>
    <property type="molecule type" value="Genomic_DNA"/>
</dbReference>
<gene>
    <name evidence="2" type="ORF">ElyMa_006482500</name>
</gene>
<evidence type="ECO:0000256" key="1">
    <source>
        <dbReference type="SAM" id="MobiDB-lite"/>
    </source>
</evidence>
<reference evidence="2 3" key="1">
    <citation type="journal article" date="2021" name="Elife">
        <title>Chloroplast acquisition without the gene transfer in kleptoplastic sea slugs, Plakobranchus ocellatus.</title>
        <authorList>
            <person name="Maeda T."/>
            <person name="Takahashi S."/>
            <person name="Yoshida T."/>
            <person name="Shimamura S."/>
            <person name="Takaki Y."/>
            <person name="Nagai Y."/>
            <person name="Toyoda A."/>
            <person name="Suzuki Y."/>
            <person name="Arimoto A."/>
            <person name="Ishii H."/>
            <person name="Satoh N."/>
            <person name="Nishiyama T."/>
            <person name="Hasebe M."/>
            <person name="Maruyama T."/>
            <person name="Minagawa J."/>
            <person name="Obokata J."/>
            <person name="Shigenobu S."/>
        </authorList>
    </citation>
    <scope>NUCLEOTIDE SEQUENCE [LARGE SCALE GENOMIC DNA]</scope>
</reference>
<feature type="compositionally biased region" description="Polar residues" evidence="1">
    <location>
        <begin position="153"/>
        <end position="162"/>
    </location>
</feature>
<evidence type="ECO:0000313" key="2">
    <source>
        <dbReference type="EMBL" id="GFS03910.1"/>
    </source>
</evidence>
<dbReference type="AlphaFoldDB" id="A0AAV4I1X4"/>
<feature type="compositionally biased region" description="Polar residues" evidence="1">
    <location>
        <begin position="274"/>
        <end position="286"/>
    </location>
</feature>
<feature type="compositionally biased region" description="Polar residues" evidence="1">
    <location>
        <begin position="334"/>
        <end position="344"/>
    </location>
</feature>
<feature type="region of interest" description="Disordered" evidence="1">
    <location>
        <begin position="17"/>
        <end position="391"/>
    </location>
</feature>